<dbReference type="EMBL" id="KZ623394">
    <property type="protein sequence ID" value="RQO93607.1"/>
    <property type="molecule type" value="Genomic_DNA"/>
</dbReference>
<dbReference type="InParanoid" id="A0A3N7FAM9"/>
<reference evidence="1" key="1">
    <citation type="journal article" date="2006" name="Science">
        <title>The genome of black cottonwood, Populus trichocarpa (Torr. &amp; Gray).</title>
        <authorList>
            <person name="Tuskan G.A."/>
            <person name="Difazio S."/>
            <person name="Jansson S."/>
            <person name="Bohlmann J."/>
            <person name="Grigoriev I."/>
            <person name="Hellsten U."/>
            <person name="Putnam N."/>
            <person name="Ralph S."/>
            <person name="Rombauts S."/>
            <person name="Salamov A."/>
            <person name="Schein J."/>
            <person name="Sterck L."/>
            <person name="Aerts A."/>
            <person name="Bhalerao R.R."/>
            <person name="Bhalerao R.P."/>
            <person name="Blaudez D."/>
            <person name="Boerjan W."/>
            <person name="Brun A."/>
            <person name="Brunner A."/>
            <person name="Busov V."/>
            <person name="Campbell M."/>
            <person name="Carlson J."/>
            <person name="Chalot M."/>
            <person name="Chapman J."/>
            <person name="Chen G.L."/>
            <person name="Cooper D."/>
            <person name="Coutinho P.M."/>
            <person name="Couturier J."/>
            <person name="Covert S."/>
            <person name="Cronk Q."/>
            <person name="Cunningham R."/>
            <person name="Davis J."/>
            <person name="Degroeve S."/>
            <person name="Dejardin A."/>
            <person name="Depamphilis C."/>
            <person name="Detter J."/>
            <person name="Dirks B."/>
            <person name="Dubchak I."/>
            <person name="Duplessis S."/>
            <person name="Ehlting J."/>
            <person name="Ellis B."/>
            <person name="Gendler K."/>
            <person name="Goodstein D."/>
            <person name="Gribskov M."/>
            <person name="Grimwood J."/>
            <person name="Groover A."/>
            <person name="Gunter L."/>
            <person name="Hamberger B."/>
            <person name="Heinze B."/>
            <person name="Helariutta Y."/>
            <person name="Henrissat B."/>
            <person name="Holligan D."/>
            <person name="Holt R."/>
            <person name="Huang W."/>
            <person name="Islam-Faridi N."/>
            <person name="Jones S."/>
            <person name="Jones-Rhoades M."/>
            <person name="Jorgensen R."/>
            <person name="Joshi C."/>
            <person name="Kangasjarvi J."/>
            <person name="Karlsson J."/>
            <person name="Kelleher C."/>
            <person name="Kirkpatrick R."/>
            <person name="Kirst M."/>
            <person name="Kohler A."/>
            <person name="Kalluri U."/>
            <person name="Larimer F."/>
            <person name="Leebens-Mack J."/>
            <person name="Leple J.C."/>
            <person name="Locascio P."/>
            <person name="Lou Y."/>
            <person name="Lucas S."/>
            <person name="Martin F."/>
            <person name="Montanini B."/>
            <person name="Napoli C."/>
            <person name="Nelson D.R."/>
            <person name="Nelson C."/>
            <person name="Nieminen K."/>
            <person name="Nilsson O."/>
            <person name="Pereda V."/>
            <person name="Peter G."/>
            <person name="Philippe R."/>
            <person name="Pilate G."/>
            <person name="Poliakov A."/>
            <person name="Razumovskaya J."/>
            <person name="Richardson P."/>
            <person name="Rinaldi C."/>
            <person name="Ritland K."/>
            <person name="Rouze P."/>
            <person name="Ryaboy D."/>
            <person name="Schmutz J."/>
            <person name="Schrader J."/>
            <person name="Segerman B."/>
            <person name="Shin H."/>
            <person name="Siddiqui A."/>
            <person name="Sterky F."/>
            <person name="Terry A."/>
            <person name="Tsai C.J."/>
            <person name="Uberbacher E."/>
            <person name="Unneberg P."/>
            <person name="Vahala J."/>
            <person name="Wall K."/>
            <person name="Wessler S."/>
            <person name="Yang G."/>
            <person name="Yin T."/>
            <person name="Douglas C."/>
            <person name="Marra M."/>
            <person name="Sandberg G."/>
            <person name="Van de Peer Y."/>
            <person name="Rokhsar D."/>
        </authorList>
    </citation>
    <scope>NUCLEOTIDE SEQUENCE [LARGE SCALE GENOMIC DNA]</scope>
    <source>
        <strain evidence="1">Nisqually-1</strain>
    </source>
</reference>
<sequence>MRLLFTNTCSFSHWGGICIFQDKLRVFFLVTCKERHLCKFFRHISLFSIYS</sequence>
<gene>
    <name evidence="1" type="ORF">POPTR_T041050</name>
</gene>
<proteinExistence type="predicted"/>
<reference evidence="1" key="2">
    <citation type="submission" date="2017-07" db="EMBL/GenBank/DDBJ databases">
        <title>WGS assembly of Populus trichocarpa.</title>
        <authorList>
            <person name="Tuskan G."/>
            <person name="Difazio S."/>
            <person name="Jansson S."/>
            <person name="Bohlmann J."/>
            <person name="Grigoriev I."/>
            <person name="Hellsten U."/>
            <person name="Putnam N."/>
            <person name="Ralph S."/>
            <person name="Rombauts S."/>
            <person name="Salamov A."/>
            <person name="Schein J."/>
            <person name="Sterck L."/>
            <person name="Aerts A."/>
            <person name="Bhalerao R."/>
            <person name="Bhalerao R."/>
            <person name="Blaudez D."/>
            <person name="Boerjan W."/>
            <person name="Brun A."/>
            <person name="Brunner A."/>
            <person name="Busov V."/>
            <person name="Campbell M."/>
            <person name="Carlson J."/>
            <person name="Chalot M."/>
            <person name="Chapman J."/>
            <person name="Chen G."/>
            <person name="Cooper D."/>
            <person name="Coutinho P."/>
            <person name="Couturier J."/>
            <person name="Covert S."/>
            <person name="Cronk Q."/>
            <person name="Cunningham R."/>
            <person name="Davis J."/>
            <person name="Degroeve S."/>
            <person name="Dejardin A."/>
            <person name="Depamphilis C."/>
            <person name="Detter J."/>
            <person name="Dirks B."/>
            <person name="Dubchak I."/>
            <person name="Duplessis S."/>
            <person name="Ehlting J."/>
            <person name="Ellis B."/>
            <person name="Gendler K."/>
            <person name="Goodstein D."/>
            <person name="Gribskov M."/>
            <person name="Grimwood J."/>
            <person name="Groover A."/>
            <person name="Gunter L."/>
            <person name="Hamberger B."/>
            <person name="Heinze B."/>
            <person name="Helariutta Y."/>
            <person name="Henrissat B."/>
            <person name="Holligan D."/>
            <person name="Holt R."/>
            <person name="Huang W."/>
            <person name="Islam-Faridi N."/>
            <person name="Jones S."/>
            <person name="Jones-Rhoades M."/>
            <person name="Jorgensen R."/>
            <person name="Joshi C."/>
            <person name="Kangasjarvi J."/>
            <person name="Karlsson J."/>
            <person name="Kelleher C."/>
            <person name="Kirkpatrick R."/>
            <person name="Kirst M."/>
            <person name="Kohler A."/>
            <person name="Kalluri U."/>
            <person name="Larimer F."/>
            <person name="Leebens-Mack J."/>
            <person name="Leple J."/>
            <person name="Locascio P."/>
            <person name="Lou Y."/>
            <person name="Lucas S."/>
            <person name="Martin F."/>
            <person name="Montanini B."/>
            <person name="Napoli C."/>
            <person name="Nelson D."/>
            <person name="Nelson C."/>
            <person name="Nieminen K."/>
            <person name="Nilsson O."/>
            <person name="Pereda V."/>
            <person name="Peter G."/>
            <person name="Philippe R."/>
            <person name="Pilate G."/>
            <person name="Poliakov A."/>
            <person name="Razumovskaya J."/>
            <person name="Richardson P."/>
            <person name="Rinaldi C."/>
            <person name="Ritland K."/>
            <person name="Rouze P."/>
            <person name="Ryaboy D."/>
            <person name="Schmutz J."/>
            <person name="Schrader J."/>
            <person name="Segerman B."/>
            <person name="Shin H."/>
            <person name="Siddiqui A."/>
            <person name="Sterky F."/>
            <person name="Terry A."/>
            <person name="Tsai C."/>
            <person name="Uberbacher E."/>
            <person name="Unneberg P."/>
            <person name="Vahala J."/>
            <person name="Wall K."/>
            <person name="Wessler S."/>
            <person name="Yang G."/>
            <person name="Yin T."/>
            <person name="Douglas C."/>
            <person name="Marra M."/>
            <person name="Sandberg G."/>
            <person name="Van De Peer Y."/>
            <person name="Rokhsar D."/>
        </authorList>
    </citation>
    <scope>NUCLEOTIDE SEQUENCE</scope>
    <source>
        <strain evidence="1">Nisqually-1</strain>
    </source>
</reference>
<organism evidence="1">
    <name type="scientific">Populus trichocarpa</name>
    <name type="common">Western balsam poplar</name>
    <name type="synonym">Populus balsamifera subsp. trichocarpa</name>
    <dbReference type="NCBI Taxonomy" id="3694"/>
    <lineage>
        <taxon>Eukaryota</taxon>
        <taxon>Viridiplantae</taxon>
        <taxon>Streptophyta</taxon>
        <taxon>Embryophyta</taxon>
        <taxon>Tracheophyta</taxon>
        <taxon>Spermatophyta</taxon>
        <taxon>Magnoliopsida</taxon>
        <taxon>eudicotyledons</taxon>
        <taxon>Gunneridae</taxon>
        <taxon>Pentapetalae</taxon>
        <taxon>rosids</taxon>
        <taxon>fabids</taxon>
        <taxon>Malpighiales</taxon>
        <taxon>Salicaceae</taxon>
        <taxon>Saliceae</taxon>
        <taxon>Populus</taxon>
    </lineage>
</organism>
<protein>
    <submittedName>
        <fullName evidence="1">Uncharacterized protein</fullName>
    </submittedName>
</protein>
<dbReference type="AlphaFoldDB" id="A0A3N7FAM9"/>
<evidence type="ECO:0000313" key="1">
    <source>
        <dbReference type="EMBL" id="RQO93607.1"/>
    </source>
</evidence>
<accession>A0A3N7FAM9</accession>
<name>A0A3N7FAM9_POPTR</name>